<dbReference type="OrthoDB" id="5654355at2"/>
<organism evidence="2 3">
    <name type="scientific">Marinomonas profundimaris</name>
    <dbReference type="NCBI Taxonomy" id="1208321"/>
    <lineage>
        <taxon>Bacteria</taxon>
        <taxon>Pseudomonadati</taxon>
        <taxon>Pseudomonadota</taxon>
        <taxon>Gammaproteobacteria</taxon>
        <taxon>Oceanospirillales</taxon>
        <taxon>Oceanospirillaceae</taxon>
        <taxon>Marinomonas</taxon>
    </lineage>
</organism>
<gene>
    <name evidence="2" type="ORF">D104_08790</name>
</gene>
<dbReference type="AlphaFoldDB" id="W1RYR1"/>
<name>W1RYR1_9GAMM</name>
<reference evidence="2 3" key="1">
    <citation type="journal article" date="2014" name="Genome Announc.">
        <title>Draft Genome Sequence of Marinomonas sp. Strain D104, a Polycyclic Aromatic Hydrocarbon-Degrading Bacterium from the Deep-Sea Sediment of the Arctic Ocean.</title>
        <authorList>
            <person name="Dong C."/>
            <person name="Bai X."/>
            <person name="Lai Q."/>
            <person name="Xie Y."/>
            <person name="Chen X."/>
            <person name="Shao Z."/>
        </authorList>
    </citation>
    <scope>NUCLEOTIDE SEQUENCE [LARGE SCALE GENOMIC DNA]</scope>
    <source>
        <strain evidence="2 3">D104</strain>
    </source>
</reference>
<protein>
    <submittedName>
        <fullName evidence="2">Uncharacterized protein</fullName>
    </submittedName>
</protein>
<sequence>MVRFPLKSARKLLPQALIWLLIIAVTTSTFFVYWITQEQSRLVEQERQTYFQQLMSEYSLIFTYSYQYLDERSLQPYFLSLLRYDGIDAVKAQFNNGIIIKESKLTMPANNWSLQAPIYQSLNSKETIGQFYLSVNTEFQDSHLGQLKKNLILLFVCIWTILAALITTFLHKKITSRLSLISSQLDNLQDNDLDESTTPIGLTFEKQPKNEVDDVMLSVIRIWRMSRVSSRFNKRQFGSLTKQQENNEQLIERQSEIIEGHILHLKETQHQQQAVLDSLPLRIFWKDKEGAYLGANRLYLQDMGCDMAALIGHKDNHFSWQKRAQLTMADDRSVMESGKGQHDFKENILLHNNTCEWVIKSKLPLFSLEKSSEAPSEQKIIGMIGFYQHMENSQPVDLDKNDEHS</sequence>
<feature type="transmembrane region" description="Helical" evidence="1">
    <location>
        <begin position="151"/>
        <end position="170"/>
    </location>
</feature>
<dbReference type="PATRIC" id="fig|1208321.3.peg.1745"/>
<dbReference type="STRING" id="1208321.D104_08790"/>
<evidence type="ECO:0000313" key="2">
    <source>
        <dbReference type="EMBL" id="ETI60854.1"/>
    </source>
</evidence>
<proteinExistence type="predicted"/>
<accession>W1RYR1</accession>
<keyword evidence="1" id="KW-1133">Transmembrane helix</keyword>
<evidence type="ECO:0000313" key="3">
    <source>
        <dbReference type="Proteomes" id="UP000018857"/>
    </source>
</evidence>
<dbReference type="Proteomes" id="UP000018857">
    <property type="component" value="Unassembled WGS sequence"/>
</dbReference>
<keyword evidence="1" id="KW-0472">Membrane</keyword>
<dbReference type="InterPro" id="IPR035965">
    <property type="entry name" value="PAS-like_dom_sf"/>
</dbReference>
<dbReference type="Gene3D" id="3.30.450.20">
    <property type="entry name" value="PAS domain"/>
    <property type="match status" value="1"/>
</dbReference>
<dbReference type="EMBL" id="AYOZ01000012">
    <property type="protein sequence ID" value="ETI60854.1"/>
    <property type="molecule type" value="Genomic_DNA"/>
</dbReference>
<dbReference type="SUPFAM" id="SSF55785">
    <property type="entry name" value="PYP-like sensor domain (PAS domain)"/>
    <property type="match status" value="1"/>
</dbReference>
<keyword evidence="3" id="KW-1185">Reference proteome</keyword>
<comment type="caution">
    <text evidence="2">The sequence shown here is derived from an EMBL/GenBank/DDBJ whole genome shotgun (WGS) entry which is preliminary data.</text>
</comment>
<keyword evidence="1" id="KW-0812">Transmembrane</keyword>
<dbReference type="eggNOG" id="COG3829">
    <property type="taxonomic scope" value="Bacteria"/>
</dbReference>
<feature type="transmembrane region" description="Helical" evidence="1">
    <location>
        <begin position="12"/>
        <end position="35"/>
    </location>
</feature>
<dbReference type="RefSeq" id="WP_024023896.1">
    <property type="nucleotide sequence ID" value="NZ_AYOZ01000012.1"/>
</dbReference>
<evidence type="ECO:0000256" key="1">
    <source>
        <dbReference type="SAM" id="Phobius"/>
    </source>
</evidence>